<gene>
    <name evidence="7" type="ORF">ENJ10_08050</name>
</gene>
<dbReference type="InterPro" id="IPR017927">
    <property type="entry name" value="FAD-bd_FR_type"/>
</dbReference>
<evidence type="ECO:0000256" key="5">
    <source>
        <dbReference type="ARBA" id="ARBA00023002"/>
    </source>
</evidence>
<dbReference type="AlphaFoldDB" id="A0A7V1LN97"/>
<dbReference type="SUPFAM" id="SSF52343">
    <property type="entry name" value="Ferredoxin reductase-like, C-terminal NADP-linked domain"/>
    <property type="match status" value="1"/>
</dbReference>
<dbReference type="SUPFAM" id="SSF63380">
    <property type="entry name" value="Riboflavin synthase domain-like"/>
    <property type="match status" value="1"/>
</dbReference>
<proteinExistence type="predicted"/>
<dbReference type="InterPro" id="IPR015701">
    <property type="entry name" value="FNR"/>
</dbReference>
<name>A0A7V1LN97_CALAY</name>
<dbReference type="Gene3D" id="2.40.30.10">
    <property type="entry name" value="Translation factors"/>
    <property type="match status" value="1"/>
</dbReference>
<dbReference type="PANTHER" id="PTHR43314">
    <property type="match status" value="1"/>
</dbReference>
<dbReference type="Proteomes" id="UP000886005">
    <property type="component" value="Unassembled WGS sequence"/>
</dbReference>
<dbReference type="PRINTS" id="PR00371">
    <property type="entry name" value="FPNCR"/>
</dbReference>
<keyword evidence="4" id="KW-0521">NADP</keyword>
<evidence type="ECO:0000313" key="7">
    <source>
        <dbReference type="EMBL" id="HED10627.1"/>
    </source>
</evidence>
<dbReference type="EMBL" id="DRLD01000223">
    <property type="protein sequence ID" value="HED10627.1"/>
    <property type="molecule type" value="Genomic_DNA"/>
</dbReference>
<dbReference type="GO" id="GO:0016491">
    <property type="term" value="F:oxidoreductase activity"/>
    <property type="evidence" value="ECO:0007669"/>
    <property type="project" value="UniProtKB-KW"/>
</dbReference>
<evidence type="ECO:0000256" key="4">
    <source>
        <dbReference type="ARBA" id="ARBA00022857"/>
    </source>
</evidence>
<keyword evidence="2" id="KW-0285">Flavoprotein</keyword>
<dbReference type="InterPro" id="IPR001433">
    <property type="entry name" value="OxRdtase_FAD/NAD-bd"/>
</dbReference>
<protein>
    <submittedName>
        <fullName evidence="7">Ferredoxin-NADP reductase</fullName>
    </submittedName>
</protein>
<reference evidence="7" key="1">
    <citation type="journal article" date="2020" name="mSystems">
        <title>Genome- and Community-Level Interaction Insights into Carbon Utilization and Element Cycling Functions of Hydrothermarchaeota in Hydrothermal Sediment.</title>
        <authorList>
            <person name="Zhou Z."/>
            <person name="Liu Y."/>
            <person name="Xu W."/>
            <person name="Pan J."/>
            <person name="Luo Z.H."/>
            <person name="Li M."/>
        </authorList>
    </citation>
    <scope>NUCLEOTIDE SEQUENCE [LARGE SCALE GENOMIC DNA]</scope>
    <source>
        <strain evidence="7">HyVt-456</strain>
    </source>
</reference>
<comment type="cofactor">
    <cofactor evidence="1">
        <name>FAD</name>
        <dbReference type="ChEBI" id="CHEBI:57692"/>
    </cofactor>
</comment>
<comment type="caution">
    <text evidence="7">The sequence shown here is derived from an EMBL/GenBank/DDBJ whole genome shotgun (WGS) entry which is preliminary data.</text>
</comment>
<dbReference type="InterPro" id="IPR017938">
    <property type="entry name" value="Riboflavin_synthase-like_b-brl"/>
</dbReference>
<evidence type="ECO:0000256" key="2">
    <source>
        <dbReference type="ARBA" id="ARBA00022630"/>
    </source>
</evidence>
<keyword evidence="5" id="KW-0560">Oxidoreductase</keyword>
<evidence type="ECO:0000256" key="3">
    <source>
        <dbReference type="ARBA" id="ARBA00022827"/>
    </source>
</evidence>
<evidence type="ECO:0000256" key="1">
    <source>
        <dbReference type="ARBA" id="ARBA00001974"/>
    </source>
</evidence>
<dbReference type="Pfam" id="PF00175">
    <property type="entry name" value="NAD_binding_1"/>
    <property type="match status" value="1"/>
</dbReference>
<dbReference type="PROSITE" id="PS51384">
    <property type="entry name" value="FAD_FR"/>
    <property type="match status" value="1"/>
</dbReference>
<evidence type="ECO:0000259" key="6">
    <source>
        <dbReference type="PROSITE" id="PS51384"/>
    </source>
</evidence>
<accession>A0A7V1LN97</accession>
<organism evidence="7">
    <name type="scientific">Caldithrix abyssi</name>
    <dbReference type="NCBI Taxonomy" id="187145"/>
    <lineage>
        <taxon>Bacteria</taxon>
        <taxon>Pseudomonadati</taxon>
        <taxon>Calditrichota</taxon>
        <taxon>Calditrichia</taxon>
        <taxon>Calditrichales</taxon>
        <taxon>Calditrichaceae</taxon>
        <taxon>Caldithrix</taxon>
    </lineage>
</organism>
<dbReference type="InterPro" id="IPR039261">
    <property type="entry name" value="FNR_nucleotide-bd"/>
</dbReference>
<dbReference type="Gene3D" id="3.40.50.80">
    <property type="entry name" value="Nucleotide-binding domain of ferredoxin-NADP reductase (FNR) module"/>
    <property type="match status" value="1"/>
</dbReference>
<dbReference type="InterPro" id="IPR001709">
    <property type="entry name" value="Flavoprot_Pyr_Nucl_cyt_Rdtase"/>
</dbReference>
<keyword evidence="3" id="KW-0274">FAD</keyword>
<sequence length="285" mass="32630">MAHLTDYSTEVQLTATVKKSTRLTPEDTEEIRELALEVDTKGTELKPGQSIGVLVKGDDNFGLHWHHRLYSIADLPVKKGHKYQIKILVKRCYYIDDFSGEKFNGIASNFLCDRKPGDEITITGPFGLPFDVPEDKNTDLILIGMGTGIAPFRAFVKHLYKNVKGWKGKVRLFYGARSGLELVYMNNKKNDFANYYDEETFEAFEALSPRPHWSDPIALDYALEQRSEEIISMLNKPNTRIYVAGYEKIEHLLDKAFATILGSEEEWKRRKAELVAGGRWQEIIY</sequence>
<feature type="domain" description="FAD-binding FR-type" evidence="6">
    <location>
        <begin position="10"/>
        <end position="132"/>
    </location>
</feature>